<dbReference type="OrthoDB" id="4739604at2"/>
<dbReference type="Pfam" id="PF01263">
    <property type="entry name" value="Aldose_epim"/>
    <property type="match status" value="1"/>
</dbReference>
<dbReference type="PANTHER" id="PTHR10091">
    <property type="entry name" value="ALDOSE-1-EPIMERASE"/>
    <property type="match status" value="1"/>
</dbReference>
<dbReference type="CDD" id="cd09022">
    <property type="entry name" value="Aldose_epim_Ec_YihR"/>
    <property type="match status" value="1"/>
</dbReference>
<dbReference type="GO" id="GO:0006006">
    <property type="term" value="P:glucose metabolic process"/>
    <property type="evidence" value="ECO:0007669"/>
    <property type="project" value="TreeGrafter"/>
</dbReference>
<gene>
    <name evidence="1" type="ORF">LI90_90</name>
</gene>
<dbReference type="InterPro" id="IPR011013">
    <property type="entry name" value="Gal_mutarotase_sf_dom"/>
</dbReference>
<dbReference type="RefSeq" id="WP_066883212.1">
    <property type="nucleotide sequence ID" value="NZ_LAXD01000001.1"/>
</dbReference>
<dbReference type="GO" id="GO:0004034">
    <property type="term" value="F:aldose 1-epimerase activity"/>
    <property type="evidence" value="ECO:0007669"/>
    <property type="project" value="TreeGrafter"/>
</dbReference>
<sequence length="306" mass="33037">MGKDYTGTQYELAGDGYTAVVTEAGAALRRLRHEGRDLVAGFEATEMMPLYRGAILAPWPNRIADGRYTFHGRTHQLPVNEVDRATAIHGLVAFAPFGLVDRGGDHVVLAYRLFASPGYPFTLLITVEHRLGPGGLTTKVTATNGVDEPAPYGVAPHPYLTAGPGRVDDWELELPAERYLEVTPDRLLPTGSVLPVEGTGYDFRAPRRVGGVRIDLAYTGLRPGEDGLARARVRAAEGRGVELRWDPAVLPWVQVHTADRPEPRFDRAGLAVEPMTCPPDAFNSGTDLVVLEPGAAHAASWTIGAC</sequence>
<dbReference type="SUPFAM" id="SSF74650">
    <property type="entry name" value="Galactose mutarotase-like"/>
    <property type="match status" value="1"/>
</dbReference>
<dbReference type="PANTHER" id="PTHR10091:SF0">
    <property type="entry name" value="GALACTOSE MUTAROTASE"/>
    <property type="match status" value="1"/>
</dbReference>
<name>A0A132ML52_9ACTN</name>
<dbReference type="Proteomes" id="UP000070188">
    <property type="component" value="Unassembled WGS sequence"/>
</dbReference>
<dbReference type="InterPro" id="IPR008183">
    <property type="entry name" value="Aldose_1/G6P_1-epimerase"/>
</dbReference>
<comment type="caution">
    <text evidence="1">The sequence shown here is derived from an EMBL/GenBank/DDBJ whole genome shotgun (WGS) entry which is preliminary data.</text>
</comment>
<dbReference type="PATRIC" id="fig|1469144.10.peg.158"/>
<dbReference type="GO" id="GO:0033499">
    <property type="term" value="P:galactose catabolic process via UDP-galactose, Leloir pathway"/>
    <property type="evidence" value="ECO:0007669"/>
    <property type="project" value="TreeGrafter"/>
</dbReference>
<evidence type="ECO:0000313" key="1">
    <source>
        <dbReference type="EMBL" id="KWW98469.1"/>
    </source>
</evidence>
<accession>A0A132ML52</accession>
<dbReference type="InterPro" id="IPR037480">
    <property type="entry name" value="YihR-like"/>
</dbReference>
<dbReference type="EMBL" id="LAXD01000001">
    <property type="protein sequence ID" value="KWW98469.1"/>
    <property type="molecule type" value="Genomic_DNA"/>
</dbReference>
<keyword evidence="2" id="KW-1185">Reference proteome</keyword>
<reference evidence="2" key="1">
    <citation type="submission" date="2015-04" db="EMBL/GenBank/DDBJ databases">
        <title>Physiological reanalysis, assessment of diazotrophy, and genome sequences of multiple isolates of Streptomyces thermoautotrophicus.</title>
        <authorList>
            <person name="MacKellar D.C."/>
            <person name="Lieber L."/>
            <person name="Norman J."/>
            <person name="Bolger A."/>
            <person name="Tobin C."/>
            <person name="Murray J.W."/>
            <person name="Chang R."/>
            <person name="Ford T."/>
            <person name="Nguyen P.Q."/>
            <person name="Woodward J."/>
            <person name="Permingeat H."/>
            <person name="Joshi N.S."/>
            <person name="Silver P.A."/>
            <person name="Usadel B."/>
            <person name="Rutherford A.W."/>
            <person name="Friesen M."/>
            <person name="Prell J."/>
        </authorList>
    </citation>
    <scope>NUCLEOTIDE SEQUENCE [LARGE SCALE GENOMIC DNA]</scope>
    <source>
        <strain evidence="2">H1</strain>
    </source>
</reference>
<dbReference type="AlphaFoldDB" id="A0A132ML52"/>
<protein>
    <submittedName>
        <fullName evidence="1">Aldose 1-epimerase</fullName>
    </submittedName>
</protein>
<dbReference type="STRING" id="1469144.LI90_90"/>
<dbReference type="InterPro" id="IPR014718">
    <property type="entry name" value="GH-type_carb-bd"/>
</dbReference>
<evidence type="ECO:0000313" key="2">
    <source>
        <dbReference type="Proteomes" id="UP000070188"/>
    </source>
</evidence>
<dbReference type="GO" id="GO:0030246">
    <property type="term" value="F:carbohydrate binding"/>
    <property type="evidence" value="ECO:0007669"/>
    <property type="project" value="InterPro"/>
</dbReference>
<dbReference type="Gene3D" id="2.70.98.10">
    <property type="match status" value="1"/>
</dbReference>
<proteinExistence type="predicted"/>
<organism evidence="1 2">
    <name type="scientific">Carbonactinospora thermoautotrophica</name>
    <dbReference type="NCBI Taxonomy" id="1469144"/>
    <lineage>
        <taxon>Bacteria</taxon>
        <taxon>Bacillati</taxon>
        <taxon>Actinomycetota</taxon>
        <taxon>Actinomycetes</taxon>
        <taxon>Kitasatosporales</taxon>
        <taxon>Carbonactinosporaceae</taxon>
        <taxon>Carbonactinospora</taxon>
    </lineage>
</organism>